<dbReference type="OrthoDB" id="535945at2759"/>
<dbReference type="PROSITE" id="PS50814">
    <property type="entry name" value="WIF"/>
    <property type="match status" value="1"/>
</dbReference>
<dbReference type="PANTHER" id="PTHR24416:SF349">
    <property type="entry name" value="TYROSINE-PROTEIN KINASE RYK"/>
    <property type="match status" value="1"/>
</dbReference>
<evidence type="ECO:0000256" key="18">
    <source>
        <dbReference type="SAM" id="Phobius"/>
    </source>
</evidence>
<comment type="caution">
    <text evidence="21">The sequence shown here is derived from an EMBL/GenBank/DDBJ whole genome shotgun (WGS) entry which is preliminary data.</text>
</comment>
<evidence type="ECO:0000256" key="9">
    <source>
        <dbReference type="ARBA" id="ARBA00022741"/>
    </source>
</evidence>
<dbReference type="FunFam" id="1.10.510.10:FF:000165">
    <property type="entry name" value="Tyrosine-protein kinase RYK"/>
    <property type="match status" value="1"/>
</dbReference>
<dbReference type="GO" id="GO:0007435">
    <property type="term" value="P:salivary gland morphogenesis"/>
    <property type="evidence" value="ECO:0007669"/>
    <property type="project" value="UniProtKB-ARBA"/>
</dbReference>
<dbReference type="InterPro" id="IPR050122">
    <property type="entry name" value="RTK"/>
</dbReference>
<evidence type="ECO:0000256" key="15">
    <source>
        <dbReference type="ARBA" id="ARBA00023170"/>
    </source>
</evidence>
<keyword evidence="14" id="KW-0829">Tyrosine-protein kinase</keyword>
<keyword evidence="12 18" id="KW-1133">Transmembrane helix</keyword>
<keyword evidence="16" id="KW-0325">Glycoprotein</keyword>
<evidence type="ECO:0000313" key="22">
    <source>
        <dbReference type="Proteomes" id="UP001151699"/>
    </source>
</evidence>
<keyword evidence="11" id="KW-0067">ATP-binding</keyword>
<evidence type="ECO:0000256" key="6">
    <source>
        <dbReference type="ARBA" id="ARBA00022679"/>
    </source>
</evidence>
<dbReference type="Gene3D" id="3.30.200.20">
    <property type="entry name" value="Phosphorylase Kinase, domain 1"/>
    <property type="match status" value="1"/>
</dbReference>
<dbReference type="GO" id="GO:0007169">
    <property type="term" value="P:cell surface receptor protein tyrosine kinase signaling pathway"/>
    <property type="evidence" value="ECO:0007669"/>
    <property type="project" value="TreeGrafter"/>
</dbReference>
<dbReference type="Gene3D" id="2.60.40.2170">
    <property type="entry name" value="Wnt, WIF domain"/>
    <property type="match status" value="1"/>
</dbReference>
<dbReference type="GO" id="GO:0007411">
    <property type="term" value="P:axon guidance"/>
    <property type="evidence" value="ECO:0007669"/>
    <property type="project" value="UniProtKB-ARBA"/>
</dbReference>
<dbReference type="GO" id="GO:0043235">
    <property type="term" value="C:receptor complex"/>
    <property type="evidence" value="ECO:0007669"/>
    <property type="project" value="UniProtKB-ARBA"/>
</dbReference>
<dbReference type="GO" id="GO:0005886">
    <property type="term" value="C:plasma membrane"/>
    <property type="evidence" value="ECO:0007669"/>
    <property type="project" value="UniProtKB-SubCell"/>
</dbReference>
<dbReference type="InterPro" id="IPR000719">
    <property type="entry name" value="Prot_kinase_dom"/>
</dbReference>
<dbReference type="SUPFAM" id="SSF56112">
    <property type="entry name" value="Protein kinase-like (PK-like)"/>
    <property type="match status" value="1"/>
</dbReference>
<keyword evidence="13 18" id="KW-0472">Membrane</keyword>
<evidence type="ECO:0000256" key="12">
    <source>
        <dbReference type="ARBA" id="ARBA00022989"/>
    </source>
</evidence>
<dbReference type="FunFam" id="2.60.40.2170:FF:000005">
    <property type="entry name" value="tyrosine-protein kinase Drl"/>
    <property type="match status" value="1"/>
</dbReference>
<keyword evidence="7 18" id="KW-0812">Transmembrane</keyword>
<dbReference type="InterPro" id="IPR008266">
    <property type="entry name" value="Tyr_kinase_AS"/>
</dbReference>
<dbReference type="InterPro" id="IPR001245">
    <property type="entry name" value="Ser-Thr/Tyr_kinase_cat_dom"/>
</dbReference>
<evidence type="ECO:0000256" key="8">
    <source>
        <dbReference type="ARBA" id="ARBA00022729"/>
    </source>
</evidence>
<dbReference type="FunFam" id="3.30.200.20:FF:000502">
    <property type="entry name" value="Tyrosine-protein kinase Drl"/>
    <property type="match status" value="1"/>
</dbReference>
<dbReference type="GO" id="GO:0051897">
    <property type="term" value="P:positive regulation of phosphatidylinositol 3-kinase/protein kinase B signal transduction"/>
    <property type="evidence" value="ECO:0007669"/>
    <property type="project" value="TreeGrafter"/>
</dbReference>
<evidence type="ECO:0000256" key="10">
    <source>
        <dbReference type="ARBA" id="ARBA00022777"/>
    </source>
</evidence>
<evidence type="ECO:0000256" key="2">
    <source>
        <dbReference type="ARBA" id="ARBA00011902"/>
    </source>
</evidence>
<sequence>MKAKYQVYVFIFTGLSAELYYVRDGQVNEYALHFVVPVPANVRDIAFTWQSLAGRPLPYNINIVTSDPAVLPRPTMNISHTGSMPTNVETFSIEMRCSGIRPAEVEVTITIEVTLNRAINNVTELVFKRRKICLESDHTENNVDDPLLLETIAATAPSGIITFVVGGILALLLVAILISIAYCARGPSKRNSHNGQPLRTSSFQRLQTHPSSGPPSIIFPPAPTSTLPRSKVEYSEPEELHRRIAELTVQRCRVRLSSLLQEGTFGRIYRGTYNDCQEVFVKTVAQLASQGQVSALLQEGMSLYGASHTNILSVLGVSIEDHTTPFLLYPAPDGTRNLKLYLQEPVSRSLTTIQIVMMSSQLASALGHLHSHGVVHKDVAARNCVIDDQLRIKLADSSLSRDLFPADYNCLGDSENRPIKWLSLEALQRKIFTEASDIWGFGVLMWELCTRARQPYQEIVDDEMEGFLRNGYRLAQPVNCPDELFAIMAYCWALSPMERPTFGQLQVCLQDFYTQITRYV</sequence>
<comment type="subcellular location">
    <subcellularLocation>
        <location evidence="1">Cell membrane</location>
        <topology evidence="1">Single-pass membrane protein</topology>
    </subcellularLocation>
</comment>
<keyword evidence="8" id="KW-0732">Signal</keyword>
<evidence type="ECO:0000256" key="3">
    <source>
        <dbReference type="ARBA" id="ARBA00022473"/>
    </source>
</evidence>
<evidence type="ECO:0000256" key="7">
    <source>
        <dbReference type="ARBA" id="ARBA00022692"/>
    </source>
</evidence>
<reference evidence="21" key="1">
    <citation type="submission" date="2022-07" db="EMBL/GenBank/DDBJ databases">
        <authorList>
            <person name="Trinca V."/>
            <person name="Uliana J.V.C."/>
            <person name="Torres T.T."/>
            <person name="Ward R.J."/>
            <person name="Monesi N."/>
        </authorList>
    </citation>
    <scope>NUCLEOTIDE SEQUENCE</scope>
    <source>
        <strain evidence="21">HSMRA1968</strain>
        <tissue evidence="21">Whole embryos</tissue>
    </source>
</reference>
<dbReference type="Pfam" id="PF07714">
    <property type="entry name" value="PK_Tyr_Ser-Thr"/>
    <property type="match status" value="1"/>
</dbReference>
<proteinExistence type="predicted"/>
<evidence type="ECO:0000256" key="11">
    <source>
        <dbReference type="ARBA" id="ARBA00022840"/>
    </source>
</evidence>
<gene>
    <name evidence="21" type="primary">dnt_0</name>
    <name evidence="21" type="ORF">Bhyg_16776</name>
</gene>
<evidence type="ECO:0000256" key="5">
    <source>
        <dbReference type="ARBA" id="ARBA00022553"/>
    </source>
</evidence>
<dbReference type="EMBL" id="WJQU01002876">
    <property type="protein sequence ID" value="KAJ6629744.1"/>
    <property type="molecule type" value="Genomic_DNA"/>
</dbReference>
<protein>
    <recommendedName>
        <fullName evidence="2">receptor protein-tyrosine kinase</fullName>
        <ecNumber evidence="2">2.7.10.1</ecNumber>
    </recommendedName>
</protein>
<accession>A0A9Q0MJN8</accession>
<dbReference type="EC" id="2.7.10.1" evidence="2"/>
<dbReference type="Pfam" id="PF02019">
    <property type="entry name" value="WIF"/>
    <property type="match status" value="1"/>
</dbReference>
<evidence type="ECO:0000256" key="16">
    <source>
        <dbReference type="ARBA" id="ARBA00023180"/>
    </source>
</evidence>
<keyword evidence="5" id="KW-0597">Phosphoprotein</keyword>
<keyword evidence="22" id="KW-1185">Reference proteome</keyword>
<dbReference type="AlphaFoldDB" id="A0A9Q0MJN8"/>
<feature type="domain" description="Protein kinase" evidence="19">
    <location>
        <begin position="254"/>
        <end position="513"/>
    </location>
</feature>
<dbReference type="InterPro" id="IPR003306">
    <property type="entry name" value="WIF"/>
</dbReference>
<evidence type="ECO:0000256" key="17">
    <source>
        <dbReference type="SAM" id="MobiDB-lite"/>
    </source>
</evidence>
<evidence type="ECO:0000256" key="4">
    <source>
        <dbReference type="ARBA" id="ARBA00022475"/>
    </source>
</evidence>
<dbReference type="Proteomes" id="UP001151699">
    <property type="component" value="Unassembled WGS sequence"/>
</dbReference>
<dbReference type="PROSITE" id="PS50011">
    <property type="entry name" value="PROTEIN_KINASE_DOM"/>
    <property type="match status" value="1"/>
</dbReference>
<name>A0A9Q0MJN8_9DIPT</name>
<dbReference type="SMART" id="SM00469">
    <property type="entry name" value="WIF"/>
    <property type="match status" value="1"/>
</dbReference>
<keyword evidence="15" id="KW-0675">Receptor</keyword>
<dbReference type="InterPro" id="IPR038677">
    <property type="entry name" value="WIF_sf"/>
</dbReference>
<evidence type="ECO:0000256" key="1">
    <source>
        <dbReference type="ARBA" id="ARBA00004162"/>
    </source>
</evidence>
<dbReference type="PRINTS" id="PR00109">
    <property type="entry name" value="TYRKINASE"/>
</dbReference>
<evidence type="ECO:0000259" key="20">
    <source>
        <dbReference type="PROSITE" id="PS50814"/>
    </source>
</evidence>
<evidence type="ECO:0000256" key="13">
    <source>
        <dbReference type="ARBA" id="ARBA00023136"/>
    </source>
</evidence>
<keyword evidence="9" id="KW-0547">Nucleotide-binding</keyword>
<keyword evidence="3" id="KW-0217">Developmental protein</keyword>
<evidence type="ECO:0000313" key="21">
    <source>
        <dbReference type="EMBL" id="KAJ6629744.1"/>
    </source>
</evidence>
<dbReference type="GO" id="GO:0046982">
    <property type="term" value="F:protein heterodimerization activity"/>
    <property type="evidence" value="ECO:0007669"/>
    <property type="project" value="UniProtKB-ARBA"/>
</dbReference>
<feature type="domain" description="WIF" evidence="20">
    <location>
        <begin position="2"/>
        <end position="133"/>
    </location>
</feature>
<dbReference type="GO" id="GO:0004714">
    <property type="term" value="F:transmembrane receptor protein tyrosine kinase activity"/>
    <property type="evidence" value="ECO:0007669"/>
    <property type="project" value="UniProtKB-EC"/>
</dbReference>
<dbReference type="GO" id="GO:0005524">
    <property type="term" value="F:ATP binding"/>
    <property type="evidence" value="ECO:0007669"/>
    <property type="project" value="UniProtKB-KW"/>
</dbReference>
<keyword evidence="10 21" id="KW-0418">Kinase</keyword>
<evidence type="ECO:0000256" key="14">
    <source>
        <dbReference type="ARBA" id="ARBA00023137"/>
    </source>
</evidence>
<dbReference type="GO" id="GO:0010976">
    <property type="term" value="P:positive regulation of neuron projection development"/>
    <property type="evidence" value="ECO:0007669"/>
    <property type="project" value="TreeGrafter"/>
</dbReference>
<dbReference type="InterPro" id="IPR011009">
    <property type="entry name" value="Kinase-like_dom_sf"/>
</dbReference>
<dbReference type="Gene3D" id="1.10.510.10">
    <property type="entry name" value="Transferase(Phosphotransferase) domain 1"/>
    <property type="match status" value="1"/>
</dbReference>
<feature type="region of interest" description="Disordered" evidence="17">
    <location>
        <begin position="204"/>
        <end position="230"/>
    </location>
</feature>
<feature type="transmembrane region" description="Helical" evidence="18">
    <location>
        <begin position="160"/>
        <end position="184"/>
    </location>
</feature>
<dbReference type="PANTHER" id="PTHR24416">
    <property type="entry name" value="TYROSINE-PROTEIN KINASE RECEPTOR"/>
    <property type="match status" value="1"/>
</dbReference>
<keyword evidence="6" id="KW-0808">Transferase</keyword>
<keyword evidence="4" id="KW-1003">Cell membrane</keyword>
<dbReference type="PROSITE" id="PS00109">
    <property type="entry name" value="PROTEIN_KINASE_TYR"/>
    <property type="match status" value="1"/>
</dbReference>
<evidence type="ECO:0000259" key="19">
    <source>
        <dbReference type="PROSITE" id="PS50011"/>
    </source>
</evidence>
<organism evidence="21 22">
    <name type="scientific">Pseudolycoriella hygida</name>
    <dbReference type="NCBI Taxonomy" id="35572"/>
    <lineage>
        <taxon>Eukaryota</taxon>
        <taxon>Metazoa</taxon>
        <taxon>Ecdysozoa</taxon>
        <taxon>Arthropoda</taxon>
        <taxon>Hexapoda</taxon>
        <taxon>Insecta</taxon>
        <taxon>Pterygota</taxon>
        <taxon>Neoptera</taxon>
        <taxon>Endopterygota</taxon>
        <taxon>Diptera</taxon>
        <taxon>Nematocera</taxon>
        <taxon>Sciaroidea</taxon>
        <taxon>Sciaridae</taxon>
        <taxon>Pseudolycoriella</taxon>
    </lineage>
</organism>